<feature type="non-terminal residue" evidence="1">
    <location>
        <position position="1"/>
    </location>
</feature>
<dbReference type="AlphaFoldDB" id="X1J236"/>
<dbReference type="InterPro" id="IPR024524">
    <property type="entry name" value="DUF3800"/>
</dbReference>
<reference evidence="1" key="1">
    <citation type="journal article" date="2014" name="Front. Microbiol.">
        <title>High frequency of phylogenetically diverse reductive dehalogenase-homologous genes in deep subseafloor sedimentary metagenomes.</title>
        <authorList>
            <person name="Kawai M."/>
            <person name="Futagami T."/>
            <person name="Toyoda A."/>
            <person name="Takaki Y."/>
            <person name="Nishi S."/>
            <person name="Hori S."/>
            <person name="Arai W."/>
            <person name="Tsubouchi T."/>
            <person name="Morono Y."/>
            <person name="Uchiyama I."/>
            <person name="Ito T."/>
            <person name="Fujiyama A."/>
            <person name="Inagaki F."/>
            <person name="Takami H."/>
        </authorList>
    </citation>
    <scope>NUCLEOTIDE SEQUENCE</scope>
    <source>
        <strain evidence="1">Expedition CK06-06</strain>
    </source>
</reference>
<sequence>KTVVRKVKALKRKHGIPRDVPLHSRPIRRWEGWFQFLADKRKRDAFYEDINSLVGGLRMRLYAAAIHKQRWTERFIIPLNPYDVSLNLLLSLSCGPVGLPSRWKPAVSRIIIEGRGRKEDKQLQREYQRLRKHGLSSYGAYEVANRRPLTVTKVFPGTVEFAPKSKVVTGLELADLCAYPIARAIVNSSWENPASRVVATKLAALVVLP</sequence>
<organism evidence="1">
    <name type="scientific">marine sediment metagenome</name>
    <dbReference type="NCBI Taxonomy" id="412755"/>
    <lineage>
        <taxon>unclassified sequences</taxon>
        <taxon>metagenomes</taxon>
        <taxon>ecological metagenomes</taxon>
    </lineage>
</organism>
<name>X1J236_9ZZZZ</name>
<dbReference type="EMBL" id="BARU01029910">
    <property type="protein sequence ID" value="GAH72419.1"/>
    <property type="molecule type" value="Genomic_DNA"/>
</dbReference>
<gene>
    <name evidence="1" type="ORF">S03H2_47527</name>
</gene>
<protein>
    <submittedName>
        <fullName evidence="1">Uncharacterized protein</fullName>
    </submittedName>
</protein>
<proteinExistence type="predicted"/>
<dbReference type="Pfam" id="PF12686">
    <property type="entry name" value="DUF3800"/>
    <property type="match status" value="1"/>
</dbReference>
<comment type="caution">
    <text evidence="1">The sequence shown here is derived from an EMBL/GenBank/DDBJ whole genome shotgun (WGS) entry which is preliminary data.</text>
</comment>
<evidence type="ECO:0000313" key="1">
    <source>
        <dbReference type="EMBL" id="GAH72419.1"/>
    </source>
</evidence>
<accession>X1J236</accession>